<reference evidence="1 2" key="1">
    <citation type="submission" date="2024-06" db="EMBL/GenBank/DDBJ databases">
        <title>The Natural Products Discovery Center: Release of the First 8490 Sequenced Strains for Exploring Actinobacteria Biosynthetic Diversity.</title>
        <authorList>
            <person name="Kalkreuter E."/>
            <person name="Kautsar S.A."/>
            <person name="Yang D."/>
            <person name="Bader C.D."/>
            <person name="Teijaro C.N."/>
            <person name="Fluegel L."/>
            <person name="Davis C.M."/>
            <person name="Simpson J.R."/>
            <person name="Lauterbach L."/>
            <person name="Steele A.D."/>
            <person name="Gui C."/>
            <person name="Meng S."/>
            <person name="Li G."/>
            <person name="Viehrig K."/>
            <person name="Ye F."/>
            <person name="Su P."/>
            <person name="Kiefer A.F."/>
            <person name="Nichols A."/>
            <person name="Cepeda A.J."/>
            <person name="Yan W."/>
            <person name="Fan B."/>
            <person name="Jiang Y."/>
            <person name="Adhikari A."/>
            <person name="Zheng C.-J."/>
            <person name="Schuster L."/>
            <person name="Cowan T.M."/>
            <person name="Smanski M.J."/>
            <person name="Chevrette M.G."/>
            <person name="De Carvalho L.P.S."/>
            <person name="Shen B."/>
        </authorList>
    </citation>
    <scope>NUCLEOTIDE SEQUENCE [LARGE SCALE GENOMIC DNA]</scope>
    <source>
        <strain evidence="1 2">NPDC005137</strain>
    </source>
</reference>
<evidence type="ECO:0000313" key="1">
    <source>
        <dbReference type="EMBL" id="MET8438995.1"/>
    </source>
</evidence>
<name>A0ABV2UMC4_9ACTN</name>
<dbReference type="EMBL" id="JBEXIP010000080">
    <property type="protein sequence ID" value="MET8438995.1"/>
    <property type="molecule type" value="Genomic_DNA"/>
</dbReference>
<evidence type="ECO:0000313" key="2">
    <source>
        <dbReference type="Proteomes" id="UP001550044"/>
    </source>
</evidence>
<gene>
    <name evidence="1" type="ORF">ABZV61_41315</name>
</gene>
<comment type="caution">
    <text evidence="1">The sequence shown here is derived from an EMBL/GenBank/DDBJ whole genome shotgun (WGS) entry which is preliminary data.</text>
</comment>
<organism evidence="1 2">
    <name type="scientific">Streptomyces sp. 900116325</name>
    <dbReference type="NCBI Taxonomy" id="3154295"/>
    <lineage>
        <taxon>Bacteria</taxon>
        <taxon>Bacillati</taxon>
        <taxon>Actinomycetota</taxon>
        <taxon>Actinomycetes</taxon>
        <taxon>Kitasatosporales</taxon>
        <taxon>Streptomycetaceae</taxon>
        <taxon>Streptomyces</taxon>
    </lineage>
</organism>
<dbReference type="RefSeq" id="WP_356672985.1">
    <property type="nucleotide sequence ID" value="NZ_JBEXEF010000094.1"/>
</dbReference>
<protein>
    <submittedName>
        <fullName evidence="1">Uncharacterized protein</fullName>
    </submittedName>
</protein>
<proteinExistence type="predicted"/>
<accession>A0ABV2UMC4</accession>
<dbReference type="Proteomes" id="UP001550044">
    <property type="component" value="Unassembled WGS sequence"/>
</dbReference>
<sequence length="54" mass="5721">MHANSCERTLGTAYSDHDLVVLLSAAGLAAPERVLDDPSVIQWQGADAHVYQAG</sequence>
<keyword evidence="2" id="KW-1185">Reference proteome</keyword>